<proteinExistence type="inferred from homology"/>
<evidence type="ECO:0000256" key="6">
    <source>
        <dbReference type="ARBA" id="ARBA00022960"/>
    </source>
</evidence>
<keyword evidence="12 14" id="KW-0460">Magnesium</keyword>
<feature type="transmembrane region" description="Helical" evidence="12">
    <location>
        <begin position="274"/>
        <end position="294"/>
    </location>
</feature>
<evidence type="ECO:0000313" key="15">
    <source>
        <dbReference type="EMBL" id="APJ02461.1"/>
    </source>
</evidence>
<dbReference type="GO" id="GO:0005886">
    <property type="term" value="C:plasma membrane"/>
    <property type="evidence" value="ECO:0007669"/>
    <property type="project" value="UniProtKB-SubCell"/>
</dbReference>
<evidence type="ECO:0000256" key="3">
    <source>
        <dbReference type="ARBA" id="ARBA00022618"/>
    </source>
</evidence>
<dbReference type="UniPathway" id="UPA00219"/>
<feature type="transmembrane region" description="Helical" evidence="12">
    <location>
        <begin position="21"/>
        <end position="44"/>
    </location>
</feature>
<gene>
    <name evidence="12" type="primary">mraY</name>
    <name evidence="15" type="ORF">AXG55_00335</name>
</gene>
<dbReference type="GO" id="GO:0008360">
    <property type="term" value="P:regulation of cell shape"/>
    <property type="evidence" value="ECO:0007669"/>
    <property type="project" value="UniProtKB-KW"/>
</dbReference>
<dbReference type="EC" id="2.7.8.13" evidence="12 13"/>
<dbReference type="PANTHER" id="PTHR22926">
    <property type="entry name" value="PHOSPHO-N-ACETYLMURAMOYL-PENTAPEPTIDE-TRANSFERASE"/>
    <property type="match status" value="1"/>
</dbReference>
<dbReference type="HAMAP" id="MF_00038">
    <property type="entry name" value="MraY"/>
    <property type="match status" value="1"/>
</dbReference>
<feature type="transmembrane region" description="Helical" evidence="12">
    <location>
        <begin position="76"/>
        <end position="94"/>
    </location>
</feature>
<sequence>MIYLLIMKLIMINPKFSGLKAFSYLSSRAILALITSIVVSMFLYPKAIRILRSLKAGQPIRELGLEEQMLKKGTPTMGGIIIIFATLLSVILWMDLTNRHFITLLIVTVGFGYVGFLDDYLKITQKNTAGLSSKKKMLGLLIFGTAAISWHLWSSFHLSVPISYTLYPTSVNIPFLKNVIINLGIFYAPFAILVIVGTSNAVNLTDGLDGLAIGPVITCALTLMILSYVTGNIVVSKYLYYHTIPGSGEISVFLSALIGASIGFLWYNTFPAQIFMGDSGALALGGILGTVAVITGHEILLVLMGGIFVAEALSVIIQVASFKTRGKRVFRMAPVHHHYQKKGWPEQKITVRIWIISFILALLSILTLKLR</sequence>
<feature type="transmembrane region" description="Helical" evidence="12">
    <location>
        <begin position="138"/>
        <end position="159"/>
    </location>
</feature>
<keyword evidence="8 12" id="KW-1133">Transmembrane helix</keyword>
<dbReference type="Pfam" id="PF10555">
    <property type="entry name" value="MraY_sig1"/>
    <property type="match status" value="1"/>
</dbReference>
<feature type="transmembrane region" description="Helical" evidence="12">
    <location>
        <begin position="349"/>
        <end position="368"/>
    </location>
</feature>
<keyword evidence="11 12" id="KW-0961">Cell wall biogenesis/degradation</keyword>
<keyword evidence="12 14" id="KW-0479">Metal-binding</keyword>
<keyword evidence="5 12" id="KW-0812">Transmembrane</keyword>
<evidence type="ECO:0000256" key="9">
    <source>
        <dbReference type="ARBA" id="ARBA00023136"/>
    </source>
</evidence>
<dbReference type="CDD" id="cd06852">
    <property type="entry name" value="GT_MraY"/>
    <property type="match status" value="1"/>
</dbReference>
<comment type="catalytic activity">
    <reaction evidence="12">
        <text>UDP-N-acetyl-alpha-D-muramoyl-L-alanyl-gamma-D-glutamyl-meso-2,6-diaminopimeloyl-D-alanyl-D-alanine + di-trans,octa-cis-undecaprenyl phosphate = di-trans,octa-cis-undecaprenyl diphospho-N-acetyl-alpha-D-muramoyl-L-alanyl-D-glutamyl-meso-2,6-diaminopimeloyl-D-alanyl-D-alanine + UMP</text>
        <dbReference type="Rhea" id="RHEA:28386"/>
        <dbReference type="ChEBI" id="CHEBI:57865"/>
        <dbReference type="ChEBI" id="CHEBI:60392"/>
        <dbReference type="ChEBI" id="CHEBI:61386"/>
        <dbReference type="ChEBI" id="CHEBI:61387"/>
        <dbReference type="EC" id="2.7.8.13"/>
    </reaction>
</comment>
<dbReference type="GO" id="GO:0071555">
    <property type="term" value="P:cell wall organization"/>
    <property type="evidence" value="ECO:0007669"/>
    <property type="project" value="UniProtKB-KW"/>
</dbReference>
<dbReference type="Pfam" id="PF00953">
    <property type="entry name" value="Glycos_transf_4"/>
    <property type="match status" value="1"/>
</dbReference>
<protein>
    <recommendedName>
        <fullName evidence="12 13">Phospho-N-acetylmuramoyl-pentapeptide-transferase</fullName>
        <ecNumber evidence="12 13">2.7.8.13</ecNumber>
    </recommendedName>
    <alternativeName>
        <fullName evidence="12">UDP-MurNAc-pentapeptide phosphotransferase</fullName>
    </alternativeName>
</protein>
<reference evidence="15 16" key="1">
    <citation type="submission" date="2016-10" db="EMBL/GenBank/DDBJ databases">
        <title>Silvanigrella aquatica sp. nov., isolated from a freshwater lake located in the Black Forest, Germany, description of Silvanigrellaceae fam. nov., Silvanigrellales ord. nov., reclassification of the order Bdellovibrionales in the class Oligoflexia, reclassification of the families Bacteriovoracaceae and Halobacteriovoraceae in the new order Bacteriovoracales ord. nov., and reclassification of the family Pseudobacteriovoracaceae in the order Oligoflexiales.</title>
        <authorList>
            <person name="Hahn M.W."/>
            <person name="Schmidt J."/>
            <person name="Koll U."/>
            <person name="Rohde M."/>
            <person name="Verbag S."/>
            <person name="Pitt A."/>
            <person name="Nakai R."/>
            <person name="Naganuma T."/>
            <person name="Lang E."/>
        </authorList>
    </citation>
    <scope>NUCLEOTIDE SEQUENCE [LARGE SCALE GENOMIC DNA]</scope>
    <source>
        <strain evidence="15 16">MWH-Nonnen-W8red</strain>
    </source>
</reference>
<dbReference type="GO" id="GO:0046872">
    <property type="term" value="F:metal ion binding"/>
    <property type="evidence" value="ECO:0007669"/>
    <property type="project" value="UniProtKB-KW"/>
</dbReference>
<dbReference type="InterPro" id="IPR003524">
    <property type="entry name" value="PNAcMuramoyl-5peptid_Trfase"/>
</dbReference>
<dbReference type="STRING" id="1915309.AXG55_00335"/>
<organism evidence="15 16">
    <name type="scientific">Silvanigrella aquatica</name>
    <dbReference type="NCBI Taxonomy" id="1915309"/>
    <lineage>
        <taxon>Bacteria</taxon>
        <taxon>Pseudomonadati</taxon>
        <taxon>Bdellovibrionota</taxon>
        <taxon>Oligoflexia</taxon>
        <taxon>Silvanigrellales</taxon>
        <taxon>Silvanigrellaceae</taxon>
        <taxon>Silvanigrella</taxon>
    </lineage>
</organism>
<feature type="binding site" evidence="14">
    <location>
        <position position="278"/>
    </location>
    <ligand>
        <name>Mg(2+)</name>
        <dbReference type="ChEBI" id="CHEBI:18420"/>
    </ligand>
</feature>
<evidence type="ECO:0000256" key="10">
    <source>
        <dbReference type="ARBA" id="ARBA00023306"/>
    </source>
</evidence>
<dbReference type="EMBL" id="CP017834">
    <property type="protein sequence ID" value="APJ02461.1"/>
    <property type="molecule type" value="Genomic_DNA"/>
</dbReference>
<keyword evidence="7 12" id="KW-0573">Peptidoglycan synthesis</keyword>
<keyword evidence="4 12" id="KW-0808">Transferase</keyword>
<evidence type="ECO:0000313" key="16">
    <source>
        <dbReference type="Proteomes" id="UP000184731"/>
    </source>
</evidence>
<comment type="similarity">
    <text evidence="2 12">Belongs to the glycosyltransferase 4 family. MraY subfamily.</text>
</comment>
<keyword evidence="3 12" id="KW-0132">Cell division</keyword>
<comment type="cofactor">
    <cofactor evidence="12 14">
        <name>Mg(2+)</name>
        <dbReference type="ChEBI" id="CHEBI:18420"/>
    </cofactor>
</comment>
<evidence type="ECO:0000256" key="12">
    <source>
        <dbReference type="HAMAP-Rule" id="MF_00038"/>
    </source>
</evidence>
<dbReference type="KEGG" id="saqi:AXG55_00335"/>
<feature type="transmembrane region" description="Helical" evidence="12">
    <location>
        <begin position="179"/>
        <end position="198"/>
    </location>
</feature>
<evidence type="ECO:0000256" key="13">
    <source>
        <dbReference type="NCBIfam" id="TIGR00445"/>
    </source>
</evidence>
<dbReference type="PANTHER" id="PTHR22926:SF5">
    <property type="entry name" value="PHOSPHO-N-ACETYLMURAMOYL-PENTAPEPTIDE-TRANSFERASE HOMOLOG"/>
    <property type="match status" value="1"/>
</dbReference>
<keyword evidence="9 12" id="KW-0472">Membrane</keyword>
<dbReference type="AlphaFoldDB" id="A0A1L4CWY1"/>
<evidence type="ECO:0000256" key="14">
    <source>
        <dbReference type="PIRSR" id="PIRSR600715-1"/>
    </source>
</evidence>
<keyword evidence="16" id="KW-1185">Reference proteome</keyword>
<keyword evidence="12" id="KW-1003">Cell membrane</keyword>
<evidence type="ECO:0000256" key="5">
    <source>
        <dbReference type="ARBA" id="ARBA00022692"/>
    </source>
</evidence>
<accession>A0A1L4CWY1</accession>
<feature type="transmembrane region" description="Helical" evidence="12">
    <location>
        <begin position="250"/>
        <end position="267"/>
    </location>
</feature>
<dbReference type="RefSeq" id="WP_148696165.1">
    <property type="nucleotide sequence ID" value="NZ_CP017834.1"/>
</dbReference>
<dbReference type="GO" id="GO:0008963">
    <property type="term" value="F:phospho-N-acetylmuramoyl-pentapeptide-transferase activity"/>
    <property type="evidence" value="ECO:0007669"/>
    <property type="project" value="UniProtKB-UniRule"/>
</dbReference>
<dbReference type="Proteomes" id="UP000184731">
    <property type="component" value="Chromosome"/>
</dbReference>
<evidence type="ECO:0000256" key="4">
    <source>
        <dbReference type="ARBA" id="ARBA00022679"/>
    </source>
</evidence>
<dbReference type="PROSITE" id="PS01348">
    <property type="entry name" value="MRAY_2"/>
    <property type="match status" value="1"/>
</dbReference>
<evidence type="ECO:0000256" key="11">
    <source>
        <dbReference type="ARBA" id="ARBA00023316"/>
    </source>
</evidence>
<dbReference type="NCBIfam" id="TIGR00445">
    <property type="entry name" value="mraY"/>
    <property type="match status" value="1"/>
</dbReference>
<dbReference type="PROSITE" id="PS01347">
    <property type="entry name" value="MRAY_1"/>
    <property type="match status" value="1"/>
</dbReference>
<feature type="transmembrane region" description="Helical" evidence="12">
    <location>
        <begin position="300"/>
        <end position="322"/>
    </location>
</feature>
<evidence type="ECO:0000256" key="2">
    <source>
        <dbReference type="ARBA" id="ARBA00005583"/>
    </source>
</evidence>
<dbReference type="OrthoDB" id="5289967at2"/>
<evidence type="ECO:0000256" key="7">
    <source>
        <dbReference type="ARBA" id="ARBA00022984"/>
    </source>
</evidence>
<name>A0A1L4CWY1_9BACT</name>
<keyword evidence="10 12" id="KW-0131">Cell cycle</keyword>
<comment type="pathway">
    <text evidence="12">Cell wall biogenesis; peptidoglycan biosynthesis.</text>
</comment>
<dbReference type="GO" id="GO:0009252">
    <property type="term" value="P:peptidoglycan biosynthetic process"/>
    <property type="evidence" value="ECO:0007669"/>
    <property type="project" value="UniProtKB-UniRule"/>
</dbReference>
<comment type="subcellular location">
    <subcellularLocation>
        <location evidence="12">Cell membrane</location>
        <topology evidence="12">Multi-pass membrane protein</topology>
    </subcellularLocation>
    <subcellularLocation>
        <location evidence="1">Membrane</location>
        <topology evidence="1">Multi-pass membrane protein</topology>
    </subcellularLocation>
</comment>
<feature type="transmembrane region" description="Helical" evidence="12">
    <location>
        <begin position="100"/>
        <end position="117"/>
    </location>
</feature>
<keyword evidence="6 12" id="KW-0133">Cell shape</keyword>
<evidence type="ECO:0000256" key="8">
    <source>
        <dbReference type="ARBA" id="ARBA00022989"/>
    </source>
</evidence>
<dbReference type="GO" id="GO:0051301">
    <property type="term" value="P:cell division"/>
    <property type="evidence" value="ECO:0007669"/>
    <property type="project" value="UniProtKB-KW"/>
</dbReference>
<dbReference type="InterPro" id="IPR018480">
    <property type="entry name" value="PNAcMuramoyl-5peptid_Trfase_CS"/>
</dbReference>
<feature type="transmembrane region" description="Helical" evidence="12">
    <location>
        <begin position="210"/>
        <end position="230"/>
    </location>
</feature>
<comment type="function">
    <text evidence="12">Catalyzes the initial step of the lipid cycle reactions in the biosynthesis of the cell wall peptidoglycan: transfers peptidoglycan precursor phospho-MurNAc-pentapeptide from UDP-MurNAc-pentapeptide onto the lipid carrier undecaprenyl phosphate, yielding undecaprenyl-pyrophosphoryl-MurNAc-pentapeptide, known as lipid I.</text>
</comment>
<dbReference type="InterPro" id="IPR000715">
    <property type="entry name" value="Glycosyl_transferase_4"/>
</dbReference>
<evidence type="ECO:0000256" key="1">
    <source>
        <dbReference type="ARBA" id="ARBA00004141"/>
    </source>
</evidence>
<dbReference type="GO" id="GO:0051992">
    <property type="term" value="F:UDP-N-acetylmuramoyl-L-alanyl-D-glutamyl-meso-2,6-diaminopimelyl-D-alanyl-D-alanine:undecaprenyl-phosphate transferase activity"/>
    <property type="evidence" value="ECO:0007669"/>
    <property type="project" value="RHEA"/>
</dbReference>
<feature type="binding site" evidence="14">
    <location>
        <position position="203"/>
    </location>
    <ligand>
        <name>Mg(2+)</name>
        <dbReference type="ChEBI" id="CHEBI:18420"/>
    </ligand>
</feature>